<keyword evidence="2" id="KW-1185">Reference proteome</keyword>
<name>A0ACC2UUM9_9FUNG</name>
<evidence type="ECO:0000313" key="2">
    <source>
        <dbReference type="Proteomes" id="UP001165960"/>
    </source>
</evidence>
<dbReference type="EMBL" id="QTSX02000007">
    <property type="protein sequence ID" value="KAJ9090375.1"/>
    <property type="molecule type" value="Genomic_DNA"/>
</dbReference>
<dbReference type="Proteomes" id="UP001165960">
    <property type="component" value="Unassembled WGS sequence"/>
</dbReference>
<organism evidence="1 2">
    <name type="scientific">Entomophthora muscae</name>
    <dbReference type="NCBI Taxonomy" id="34485"/>
    <lineage>
        <taxon>Eukaryota</taxon>
        <taxon>Fungi</taxon>
        <taxon>Fungi incertae sedis</taxon>
        <taxon>Zoopagomycota</taxon>
        <taxon>Entomophthoromycotina</taxon>
        <taxon>Entomophthoromycetes</taxon>
        <taxon>Entomophthorales</taxon>
        <taxon>Entomophthoraceae</taxon>
        <taxon>Entomophthora</taxon>
    </lineage>
</organism>
<protein>
    <submittedName>
        <fullName evidence="1">Uncharacterized protein</fullName>
    </submittedName>
</protein>
<comment type="caution">
    <text evidence="1">The sequence shown here is derived from an EMBL/GenBank/DDBJ whole genome shotgun (WGS) entry which is preliminary data.</text>
</comment>
<sequence>MSLSFKCLPVKKKPIKITSFKQPRYDCMLSDRQTASTGFSVHTRKEPLEQLSSVHFVNSDNNFRNIRKYLASLDNSSILALRQLGTGYNYSPLDELASSSSDIYQNNEGISRARKLSHILVSSSDDILSENSDSSSNVLDEDNKRPSLQKNSKLKENTTLSSNSTGLNLSKQCLVQKNPF</sequence>
<gene>
    <name evidence="1" type="ORF">DSO57_1003111</name>
</gene>
<proteinExistence type="predicted"/>
<evidence type="ECO:0000313" key="1">
    <source>
        <dbReference type="EMBL" id="KAJ9090375.1"/>
    </source>
</evidence>
<reference evidence="1" key="1">
    <citation type="submission" date="2022-04" db="EMBL/GenBank/DDBJ databases">
        <title>Genome of the entomopathogenic fungus Entomophthora muscae.</title>
        <authorList>
            <person name="Elya C."/>
            <person name="Lovett B.R."/>
            <person name="Lee E."/>
            <person name="Macias A.M."/>
            <person name="Hajek A.E."/>
            <person name="De Bivort B.L."/>
            <person name="Kasson M.T."/>
            <person name="De Fine Licht H.H."/>
            <person name="Stajich J.E."/>
        </authorList>
    </citation>
    <scope>NUCLEOTIDE SEQUENCE</scope>
    <source>
        <strain evidence="1">Berkeley</strain>
    </source>
</reference>
<accession>A0ACC2UUM9</accession>